<evidence type="ECO:0000313" key="3">
    <source>
        <dbReference type="Proteomes" id="UP000000366"/>
    </source>
</evidence>
<evidence type="ECO:0000259" key="1">
    <source>
        <dbReference type="SMART" id="SM00530"/>
    </source>
</evidence>
<dbReference type="Proteomes" id="UP000000366">
    <property type="component" value="Chromosome"/>
</dbReference>
<sequence length="166" mass="18690">MYRMRFIMPAKAPPVGELLATRLQALGERIRAHRGRQKVSATVAAEAAGMSRVTWHRIERGEPSVTMGAYLSAIDAIGLQLELRDPQARPATADRASLPERVRLGDFPQLKRLAWQLHDVEELSPVDALNLYERNWRHIDRARMEPAERALLQVLVDQLGGGRLLV</sequence>
<dbReference type="EMBL" id="CP000555">
    <property type="protein sequence ID" value="ABM93747.1"/>
    <property type="molecule type" value="Genomic_DNA"/>
</dbReference>
<dbReference type="KEGG" id="mpt:Mpe_A0785"/>
<dbReference type="HOGENOM" id="CLU_1711089_0_0_4"/>
<protein>
    <recommendedName>
        <fullName evidence="1">HTH cro/C1-type domain-containing protein</fullName>
    </recommendedName>
</protein>
<dbReference type="SMART" id="SM00530">
    <property type="entry name" value="HTH_XRE"/>
    <property type="match status" value="1"/>
</dbReference>
<accession>A2SDV8</accession>
<dbReference type="GO" id="GO:0003677">
    <property type="term" value="F:DNA binding"/>
    <property type="evidence" value="ECO:0007669"/>
    <property type="project" value="InterPro"/>
</dbReference>
<dbReference type="STRING" id="420662.Mpe_A0785"/>
<dbReference type="CDD" id="cd00093">
    <property type="entry name" value="HTH_XRE"/>
    <property type="match status" value="1"/>
</dbReference>
<dbReference type="eggNOG" id="ENOG5032UW3">
    <property type="taxonomic scope" value="Bacteria"/>
</dbReference>
<dbReference type="Pfam" id="PF13560">
    <property type="entry name" value="HTH_31"/>
    <property type="match status" value="1"/>
</dbReference>
<evidence type="ECO:0000313" key="2">
    <source>
        <dbReference type="EMBL" id="ABM93747.1"/>
    </source>
</evidence>
<keyword evidence="3" id="KW-1185">Reference proteome</keyword>
<dbReference type="AlphaFoldDB" id="A2SDV8"/>
<feature type="domain" description="HTH cro/C1-type" evidence="1">
    <location>
        <begin position="29"/>
        <end position="84"/>
    </location>
</feature>
<dbReference type="InterPro" id="IPR010982">
    <property type="entry name" value="Lambda_DNA-bd_dom_sf"/>
</dbReference>
<proteinExistence type="predicted"/>
<organism evidence="2 3">
    <name type="scientific">Methylibium petroleiphilum (strain ATCC BAA-1232 / LMG 22953 / PM1)</name>
    <dbReference type="NCBI Taxonomy" id="420662"/>
    <lineage>
        <taxon>Bacteria</taxon>
        <taxon>Pseudomonadati</taxon>
        <taxon>Pseudomonadota</taxon>
        <taxon>Betaproteobacteria</taxon>
        <taxon>Burkholderiales</taxon>
        <taxon>Sphaerotilaceae</taxon>
        <taxon>Methylibium</taxon>
    </lineage>
</organism>
<dbReference type="SUPFAM" id="SSF47413">
    <property type="entry name" value="lambda repressor-like DNA-binding domains"/>
    <property type="match status" value="1"/>
</dbReference>
<dbReference type="InterPro" id="IPR001387">
    <property type="entry name" value="Cro/C1-type_HTH"/>
</dbReference>
<gene>
    <name evidence="2" type="ordered locus">Mpe_A0785</name>
</gene>
<name>A2SDV8_METPP</name>
<reference evidence="2 3" key="1">
    <citation type="journal article" date="2007" name="J. Bacteriol.">
        <title>Whole-genome analysis of the methyl tert-butyl ether-degrading beta-proteobacterium Methylibium petroleiphilum PM1.</title>
        <authorList>
            <person name="Kane S.R."/>
            <person name="Chakicherla A.Y."/>
            <person name="Chain P.S.G."/>
            <person name="Schmidt R."/>
            <person name="Shin M.W."/>
            <person name="Legler T.C."/>
            <person name="Scow K.M."/>
            <person name="Larimer F.W."/>
            <person name="Lucas S.M."/>
            <person name="Richardson P.M."/>
            <person name="Hristova K.R."/>
        </authorList>
    </citation>
    <scope>NUCLEOTIDE SEQUENCE [LARGE SCALE GENOMIC DNA]</scope>
    <source>
        <strain evidence="3">ATCC BAA-1232 / LMG 22953 / PM1</strain>
    </source>
</reference>
<dbReference type="Gene3D" id="1.10.260.40">
    <property type="entry name" value="lambda repressor-like DNA-binding domains"/>
    <property type="match status" value="1"/>
</dbReference>